<proteinExistence type="predicted"/>
<dbReference type="InterPro" id="IPR032675">
    <property type="entry name" value="LRR_dom_sf"/>
</dbReference>
<reference evidence="2 3" key="1">
    <citation type="journal article" date="2016" name="Mol. Biol. Evol.">
        <title>Comparative Genomics of Early-Diverging Mushroom-Forming Fungi Provides Insights into the Origins of Lignocellulose Decay Capabilities.</title>
        <authorList>
            <person name="Nagy L.G."/>
            <person name="Riley R."/>
            <person name="Tritt A."/>
            <person name="Adam C."/>
            <person name="Daum C."/>
            <person name="Floudas D."/>
            <person name="Sun H."/>
            <person name="Yadav J.S."/>
            <person name="Pangilinan J."/>
            <person name="Larsson K.H."/>
            <person name="Matsuura K."/>
            <person name="Barry K."/>
            <person name="Labutti K."/>
            <person name="Kuo R."/>
            <person name="Ohm R.A."/>
            <person name="Bhattacharya S.S."/>
            <person name="Shirouzu T."/>
            <person name="Yoshinaga Y."/>
            <person name="Martin F.M."/>
            <person name="Grigoriev I.V."/>
            <person name="Hibbett D.S."/>
        </authorList>
    </citation>
    <scope>NUCLEOTIDE SEQUENCE [LARGE SCALE GENOMIC DNA]</scope>
    <source>
        <strain evidence="2 3">HHB12029</strain>
    </source>
</reference>
<sequence length="499" mass="54610">MTVLDPNRYAGPAEAAILRSDIAADDAARPALLQRAAQALTALHDATTALRAAQEAVDSAQKIYDHVGQLEASLEERTRVSRGLLHPIRRLPDEILSMIFLADVGCLEGPRCDHPFVVAAVCRRWRAVALCTPSLWATVSCDLPTVEATVQRVTYLNFHLDRSAQLPLIVYISYDAEGSAPGTLFSSALTKLFRRACDFTCTSSTDTTHMLSQCLSGRAPDLTKLCLDDTYFRGVSDTTLYLDFVAPRLELVHCTGSQVLWRGAAEYQSVRTLRLWTENSDTQVLMDVVSRFPQVVDLDVSCVGALHSPVDLNLRAERLTHLDLSIVGGMDINVARSFSFPSLRVAKIEIREGDTIRTGAMISFFHTALATVRELELNYDVGSGIAVGLQACLLLERLDLHIWRNDDNAVEILGILAAPPVNGDWWSCPHLHTLALSGRVKQTIADVLISLASARRPGATSGPPVALTKIEISSTSRPPRPPHDVDHAALQRRLDSLLV</sequence>
<organism evidence="2 3">
    <name type="scientific">Exidia glandulosa HHB12029</name>
    <dbReference type="NCBI Taxonomy" id="1314781"/>
    <lineage>
        <taxon>Eukaryota</taxon>
        <taxon>Fungi</taxon>
        <taxon>Dikarya</taxon>
        <taxon>Basidiomycota</taxon>
        <taxon>Agaricomycotina</taxon>
        <taxon>Agaricomycetes</taxon>
        <taxon>Auriculariales</taxon>
        <taxon>Exidiaceae</taxon>
        <taxon>Exidia</taxon>
    </lineage>
</organism>
<dbReference type="InParanoid" id="A0A165I471"/>
<evidence type="ECO:0000259" key="1">
    <source>
        <dbReference type="Pfam" id="PF12937"/>
    </source>
</evidence>
<protein>
    <recommendedName>
        <fullName evidence="1">F-box domain-containing protein</fullName>
    </recommendedName>
</protein>
<accession>A0A165I471</accession>
<evidence type="ECO:0000313" key="3">
    <source>
        <dbReference type="Proteomes" id="UP000077266"/>
    </source>
</evidence>
<feature type="domain" description="F-box" evidence="1">
    <location>
        <begin position="88"/>
        <end position="141"/>
    </location>
</feature>
<dbReference type="Gene3D" id="1.20.1280.50">
    <property type="match status" value="1"/>
</dbReference>
<dbReference type="Pfam" id="PF12937">
    <property type="entry name" value="F-box-like"/>
    <property type="match status" value="1"/>
</dbReference>
<name>A0A165I471_EXIGL</name>
<gene>
    <name evidence="2" type="ORF">EXIGLDRAFT_717839</name>
</gene>
<dbReference type="AlphaFoldDB" id="A0A165I471"/>
<dbReference type="SUPFAM" id="SSF52047">
    <property type="entry name" value="RNI-like"/>
    <property type="match status" value="1"/>
</dbReference>
<dbReference type="Proteomes" id="UP000077266">
    <property type="component" value="Unassembled WGS sequence"/>
</dbReference>
<dbReference type="EMBL" id="KV426000">
    <property type="protein sequence ID" value="KZV92871.1"/>
    <property type="molecule type" value="Genomic_DNA"/>
</dbReference>
<dbReference type="OrthoDB" id="3063971at2759"/>
<keyword evidence="3" id="KW-1185">Reference proteome</keyword>
<evidence type="ECO:0000313" key="2">
    <source>
        <dbReference type="EMBL" id="KZV92871.1"/>
    </source>
</evidence>
<dbReference type="InterPro" id="IPR001810">
    <property type="entry name" value="F-box_dom"/>
</dbReference>
<dbReference type="Gene3D" id="3.80.10.10">
    <property type="entry name" value="Ribonuclease Inhibitor"/>
    <property type="match status" value="1"/>
</dbReference>